<comment type="caution">
    <text evidence="2">The sequence shown here is derived from an EMBL/GenBank/DDBJ whole genome shotgun (WGS) entry which is preliminary data.</text>
</comment>
<organism evidence="2 3">
    <name type="scientific">Diploscapter pachys</name>
    <dbReference type="NCBI Taxonomy" id="2018661"/>
    <lineage>
        <taxon>Eukaryota</taxon>
        <taxon>Metazoa</taxon>
        <taxon>Ecdysozoa</taxon>
        <taxon>Nematoda</taxon>
        <taxon>Chromadorea</taxon>
        <taxon>Rhabditida</taxon>
        <taxon>Rhabditina</taxon>
        <taxon>Rhabditomorpha</taxon>
        <taxon>Rhabditoidea</taxon>
        <taxon>Rhabditidae</taxon>
        <taxon>Diploscapter</taxon>
    </lineage>
</organism>
<sequence length="237" mass="27816">MNSTAPMESTASPKVHRFEFSDDFRKVYRFFFCPKFIDLLITIWIFQPQTLVSRYDWQIEDSQIVVEGDVACTVTRKLLWFKKRGPVKQRYVILTSKGALIIYETEYAGYVIDLQKTVSISTSSEMFSTRRKHYRRCDMKICVPQGSIKFHLINEDIPKWRDTLMAVHEGFVEKFHTLKPGQGYKYCRAEMYASLTPKKEMERGIAYSFRTFQGRALLSSLLFSLRIGSSRNSRYDI</sequence>
<feature type="domain" description="DUF7778" evidence="1">
    <location>
        <begin position="48"/>
        <end position="169"/>
    </location>
</feature>
<dbReference type="InterPro" id="IPR056680">
    <property type="entry name" value="DUF7778"/>
</dbReference>
<evidence type="ECO:0000313" key="2">
    <source>
        <dbReference type="EMBL" id="PAV77919.1"/>
    </source>
</evidence>
<accession>A0A2A2KVP2</accession>
<dbReference type="EMBL" id="LIAE01007639">
    <property type="protein sequence ID" value="PAV77919.1"/>
    <property type="molecule type" value="Genomic_DNA"/>
</dbReference>
<evidence type="ECO:0000259" key="1">
    <source>
        <dbReference type="Pfam" id="PF24998"/>
    </source>
</evidence>
<dbReference type="Proteomes" id="UP000218231">
    <property type="component" value="Unassembled WGS sequence"/>
</dbReference>
<name>A0A2A2KVP2_9BILA</name>
<proteinExistence type="predicted"/>
<evidence type="ECO:0000313" key="3">
    <source>
        <dbReference type="Proteomes" id="UP000218231"/>
    </source>
</evidence>
<dbReference type="Pfam" id="PF24998">
    <property type="entry name" value="DUF7778"/>
    <property type="match status" value="1"/>
</dbReference>
<reference evidence="2 3" key="1">
    <citation type="journal article" date="2017" name="Curr. Biol.">
        <title>Genome architecture and evolution of a unichromosomal asexual nematode.</title>
        <authorList>
            <person name="Fradin H."/>
            <person name="Zegar C."/>
            <person name="Gutwein M."/>
            <person name="Lucas J."/>
            <person name="Kovtun M."/>
            <person name="Corcoran D."/>
            <person name="Baugh L.R."/>
            <person name="Kiontke K."/>
            <person name="Gunsalus K."/>
            <person name="Fitch D.H."/>
            <person name="Piano F."/>
        </authorList>
    </citation>
    <scope>NUCLEOTIDE SEQUENCE [LARGE SCALE GENOMIC DNA]</scope>
    <source>
        <strain evidence="2">PF1309</strain>
    </source>
</reference>
<protein>
    <recommendedName>
        <fullName evidence="1">DUF7778 domain-containing protein</fullName>
    </recommendedName>
</protein>
<keyword evidence="3" id="KW-1185">Reference proteome</keyword>
<dbReference type="PANTHER" id="PTHR36947:SF6">
    <property type="entry name" value="TLDC DOMAIN-CONTAINING PROTEIN"/>
    <property type="match status" value="1"/>
</dbReference>
<dbReference type="AlphaFoldDB" id="A0A2A2KVP2"/>
<dbReference type="PANTHER" id="PTHR36947">
    <property type="entry name" value="PROTEIN CBG04364"/>
    <property type="match status" value="1"/>
</dbReference>
<gene>
    <name evidence="2" type="ORF">WR25_14009</name>
</gene>